<dbReference type="STRING" id="662479.C440_04653"/>
<dbReference type="RefSeq" id="WP_008318693.1">
    <property type="nucleotide sequence ID" value="NZ_AOLN01000006.1"/>
</dbReference>
<feature type="transmembrane region" description="Helical" evidence="1">
    <location>
        <begin position="6"/>
        <end position="26"/>
    </location>
</feature>
<dbReference type="OrthoDB" id="308375at2157"/>
<keyword evidence="3" id="KW-1185">Reference proteome</keyword>
<accession>M0IMH7</accession>
<dbReference type="AlphaFoldDB" id="M0IMH7"/>
<feature type="transmembrane region" description="Helical" evidence="1">
    <location>
        <begin position="81"/>
        <end position="103"/>
    </location>
</feature>
<gene>
    <name evidence="2" type="ORF">C440_04653</name>
</gene>
<dbReference type="Proteomes" id="UP000011550">
    <property type="component" value="Unassembled WGS sequence"/>
</dbReference>
<sequence>MSLLGITLVAGVVSGIVLAGIVYAHATHGNKSPKARRLSPLLVAGADLLGFFGAYVFEDEVRYLYFRVIKPRAIAVTPYEALSVTLGSGLLVGIGALVSYLALSRNGTV</sequence>
<evidence type="ECO:0000313" key="2">
    <source>
        <dbReference type="EMBL" id="ELZ97038.1"/>
    </source>
</evidence>
<name>M0IMH7_9EURY</name>
<dbReference type="PATRIC" id="fig|662479.7.peg.962"/>
<dbReference type="EMBL" id="AOLN01000006">
    <property type="protein sequence ID" value="ELZ97038.1"/>
    <property type="molecule type" value="Genomic_DNA"/>
</dbReference>
<feature type="transmembrane region" description="Helical" evidence="1">
    <location>
        <begin position="38"/>
        <end position="57"/>
    </location>
</feature>
<protein>
    <submittedName>
        <fullName evidence="2">Uncharacterized protein</fullName>
    </submittedName>
</protein>
<comment type="caution">
    <text evidence="2">The sequence shown here is derived from an EMBL/GenBank/DDBJ whole genome shotgun (WGS) entry which is preliminary data.</text>
</comment>
<keyword evidence="1" id="KW-1133">Transmembrane helix</keyword>
<evidence type="ECO:0000256" key="1">
    <source>
        <dbReference type="SAM" id="Phobius"/>
    </source>
</evidence>
<reference evidence="2 3" key="1">
    <citation type="journal article" date="2014" name="PLoS Genet.">
        <title>Phylogenetically driven sequencing of extremely halophilic archaea reveals strategies for static and dynamic osmo-response.</title>
        <authorList>
            <person name="Becker E.A."/>
            <person name="Seitzer P.M."/>
            <person name="Tritt A."/>
            <person name="Larsen D."/>
            <person name="Krusor M."/>
            <person name="Yao A.I."/>
            <person name="Wu D."/>
            <person name="Madern D."/>
            <person name="Eisen J.A."/>
            <person name="Darling A.E."/>
            <person name="Facciotti M.T."/>
        </authorList>
    </citation>
    <scope>NUCLEOTIDE SEQUENCE [LARGE SCALE GENOMIC DNA]</scope>
    <source>
        <strain evidence="2 3">ATCC BAA-1512</strain>
    </source>
</reference>
<evidence type="ECO:0000313" key="3">
    <source>
        <dbReference type="Proteomes" id="UP000011550"/>
    </source>
</evidence>
<proteinExistence type="predicted"/>
<organism evidence="2 3">
    <name type="scientific">Haloferax mucosum ATCC BAA-1512</name>
    <dbReference type="NCBI Taxonomy" id="662479"/>
    <lineage>
        <taxon>Archaea</taxon>
        <taxon>Methanobacteriati</taxon>
        <taxon>Methanobacteriota</taxon>
        <taxon>Stenosarchaea group</taxon>
        <taxon>Halobacteria</taxon>
        <taxon>Halobacteriales</taxon>
        <taxon>Haloferacaceae</taxon>
        <taxon>Haloferax</taxon>
    </lineage>
</organism>
<keyword evidence="1" id="KW-0812">Transmembrane</keyword>
<keyword evidence="1" id="KW-0472">Membrane</keyword>